<evidence type="ECO:0000256" key="2">
    <source>
        <dbReference type="ARBA" id="ARBA00023125"/>
    </source>
</evidence>
<dbReference type="InterPro" id="IPR009057">
    <property type="entry name" value="Homeodomain-like_sf"/>
</dbReference>
<dbReference type="PANTHER" id="PTHR46796:SF13">
    <property type="entry name" value="HTH-TYPE TRANSCRIPTIONAL ACTIVATOR RHAS"/>
    <property type="match status" value="1"/>
</dbReference>
<gene>
    <name evidence="6" type="ORF">J4H92_14990</name>
</gene>
<evidence type="ECO:0000256" key="4">
    <source>
        <dbReference type="SAM" id="MobiDB-lite"/>
    </source>
</evidence>
<dbReference type="Proteomes" id="UP000664382">
    <property type="component" value="Unassembled WGS sequence"/>
</dbReference>
<organism evidence="6 7">
    <name type="scientific">Leucobacter weissii</name>
    <dbReference type="NCBI Taxonomy" id="1983706"/>
    <lineage>
        <taxon>Bacteria</taxon>
        <taxon>Bacillati</taxon>
        <taxon>Actinomycetota</taxon>
        <taxon>Actinomycetes</taxon>
        <taxon>Micrococcales</taxon>
        <taxon>Microbacteriaceae</taxon>
        <taxon>Leucobacter</taxon>
    </lineage>
</organism>
<dbReference type="SMART" id="SM00342">
    <property type="entry name" value="HTH_ARAC"/>
    <property type="match status" value="1"/>
</dbReference>
<name>A0A939MM23_9MICO</name>
<dbReference type="SUPFAM" id="SSF46689">
    <property type="entry name" value="Homeodomain-like"/>
    <property type="match status" value="2"/>
</dbReference>
<feature type="region of interest" description="Disordered" evidence="4">
    <location>
        <begin position="290"/>
        <end position="327"/>
    </location>
</feature>
<dbReference type="GO" id="GO:0003700">
    <property type="term" value="F:DNA-binding transcription factor activity"/>
    <property type="evidence" value="ECO:0007669"/>
    <property type="project" value="InterPro"/>
</dbReference>
<evidence type="ECO:0000313" key="7">
    <source>
        <dbReference type="Proteomes" id="UP000664382"/>
    </source>
</evidence>
<keyword evidence="2" id="KW-0238">DNA-binding</keyword>
<protein>
    <submittedName>
        <fullName evidence="6">Helix-turn-helix domain-containing protein</fullName>
    </submittedName>
</protein>
<evidence type="ECO:0000256" key="1">
    <source>
        <dbReference type="ARBA" id="ARBA00023015"/>
    </source>
</evidence>
<reference evidence="6" key="1">
    <citation type="submission" date="2021-03" db="EMBL/GenBank/DDBJ databases">
        <title>Leucobacter chromiisoli sp. nov., isolated from chromium-containing soil of chemical plant.</title>
        <authorList>
            <person name="Xu Z."/>
        </authorList>
    </citation>
    <scope>NUCLEOTIDE SEQUENCE</scope>
    <source>
        <strain evidence="6">S27</strain>
    </source>
</reference>
<evidence type="ECO:0000259" key="5">
    <source>
        <dbReference type="PROSITE" id="PS01124"/>
    </source>
</evidence>
<accession>A0A939MM23</accession>
<dbReference type="AlphaFoldDB" id="A0A939MM23"/>
<dbReference type="Pfam" id="PF12833">
    <property type="entry name" value="HTH_18"/>
    <property type="match status" value="1"/>
</dbReference>
<dbReference type="InterPro" id="IPR018060">
    <property type="entry name" value="HTH_AraC"/>
</dbReference>
<keyword evidence="7" id="KW-1185">Reference proteome</keyword>
<dbReference type="GO" id="GO:0043565">
    <property type="term" value="F:sequence-specific DNA binding"/>
    <property type="evidence" value="ECO:0007669"/>
    <property type="project" value="InterPro"/>
</dbReference>
<keyword evidence="3" id="KW-0804">Transcription</keyword>
<feature type="compositionally biased region" description="Polar residues" evidence="4">
    <location>
        <begin position="306"/>
        <end position="327"/>
    </location>
</feature>
<evidence type="ECO:0000256" key="3">
    <source>
        <dbReference type="ARBA" id="ARBA00023163"/>
    </source>
</evidence>
<sequence>MEREPAVLALPFVAVEAIRTLPTKKALFRQAKIVYVMDGAVLLTTQEGTHSLTAGDAVAIGAHRWCSLTPQSAVRTWTVYCDEQILRQQMSLVLNDRTRVRPGAHPDEWDGTALVLRPGLPALTAMEPLWRQLSLTDGAILDPERALLRSHILFSRTIEHALPSLMLPALDDSSHFRAPFPVQGRLVSADAVGHIGIAAKVLRSRMSERWTVQLLADEVALSRSHLTRLFVRHLGVAPMRFLVEIRLTEFTRFIDESDLPVATAARRVGWDDARVAAYWFKRRYGVGPTQFRRRPHPSHTGREATDLNSTATRQRQSGRSVLESNSS</sequence>
<dbReference type="PROSITE" id="PS01124">
    <property type="entry name" value="HTH_ARAC_FAMILY_2"/>
    <property type="match status" value="1"/>
</dbReference>
<dbReference type="PANTHER" id="PTHR46796">
    <property type="entry name" value="HTH-TYPE TRANSCRIPTIONAL ACTIVATOR RHAS-RELATED"/>
    <property type="match status" value="1"/>
</dbReference>
<dbReference type="EMBL" id="JAGDYM010000022">
    <property type="protein sequence ID" value="MBO1903248.1"/>
    <property type="molecule type" value="Genomic_DNA"/>
</dbReference>
<keyword evidence="1" id="KW-0805">Transcription regulation</keyword>
<feature type="domain" description="HTH araC/xylS-type" evidence="5">
    <location>
        <begin position="196"/>
        <end position="294"/>
    </location>
</feature>
<evidence type="ECO:0000313" key="6">
    <source>
        <dbReference type="EMBL" id="MBO1903248.1"/>
    </source>
</evidence>
<dbReference type="InterPro" id="IPR050204">
    <property type="entry name" value="AraC_XylS_family_regulators"/>
</dbReference>
<proteinExistence type="predicted"/>
<dbReference type="RefSeq" id="WP_208098981.1">
    <property type="nucleotide sequence ID" value="NZ_JAGDYM010000022.1"/>
</dbReference>
<comment type="caution">
    <text evidence="6">The sequence shown here is derived from an EMBL/GenBank/DDBJ whole genome shotgun (WGS) entry which is preliminary data.</text>
</comment>
<dbReference type="Gene3D" id="1.10.10.60">
    <property type="entry name" value="Homeodomain-like"/>
    <property type="match status" value="1"/>
</dbReference>